<evidence type="ECO:0000313" key="2">
    <source>
        <dbReference type="Proteomes" id="UP000813462"/>
    </source>
</evidence>
<protein>
    <submittedName>
        <fullName evidence="1">Uncharacterized protein</fullName>
    </submittedName>
</protein>
<dbReference type="AlphaFoldDB" id="A0A978V5W2"/>
<proteinExistence type="predicted"/>
<name>A0A978V5W2_ZIZJJ</name>
<dbReference type="Proteomes" id="UP000813462">
    <property type="component" value="Unassembled WGS sequence"/>
</dbReference>
<reference evidence="1" key="1">
    <citation type="journal article" date="2021" name="Front. Plant Sci.">
        <title>Chromosome-Scale Genome Assembly for Chinese Sour Jujube and Insights Into Its Genome Evolution and Domestication Signature.</title>
        <authorList>
            <person name="Shen L.-Y."/>
            <person name="Luo H."/>
            <person name="Wang X.-L."/>
            <person name="Wang X.-M."/>
            <person name="Qiu X.-J."/>
            <person name="Liu H."/>
            <person name="Zhou S.-S."/>
            <person name="Jia K.-H."/>
            <person name="Nie S."/>
            <person name="Bao Y.-T."/>
            <person name="Zhang R.-G."/>
            <person name="Yun Q.-Z."/>
            <person name="Chai Y.-H."/>
            <person name="Lu J.-Y."/>
            <person name="Li Y."/>
            <person name="Zhao S.-W."/>
            <person name="Mao J.-F."/>
            <person name="Jia S.-G."/>
            <person name="Mao Y.-M."/>
        </authorList>
    </citation>
    <scope>NUCLEOTIDE SEQUENCE</scope>
    <source>
        <strain evidence="1">AT0</strain>
        <tissue evidence="1">Leaf</tissue>
    </source>
</reference>
<accession>A0A978V5W2</accession>
<evidence type="ECO:0000313" key="1">
    <source>
        <dbReference type="EMBL" id="KAH7522745.1"/>
    </source>
</evidence>
<sequence>MGLSPNLVFGKENEGWDKCVPLVELSETRGTKLTHQNTWVTFVLPSFHAFNLPLTRSPLLFDLKPFLTSKTFEAITTSTPATVKANPNSAAGETHFNQIVSPKPAFSPNSVKRHRLVRRIDRRAPIWNPHPFYRRQESSLESQPKRRPENWVLCLICHSFQHFSNRPSLPTPKFQHFISFSLAFPQSLIAHSSTVLIPKASDQI</sequence>
<comment type="caution">
    <text evidence="1">The sequence shown here is derived from an EMBL/GenBank/DDBJ whole genome shotgun (WGS) entry which is preliminary data.</text>
</comment>
<organism evidence="1 2">
    <name type="scientific">Ziziphus jujuba var. spinosa</name>
    <dbReference type="NCBI Taxonomy" id="714518"/>
    <lineage>
        <taxon>Eukaryota</taxon>
        <taxon>Viridiplantae</taxon>
        <taxon>Streptophyta</taxon>
        <taxon>Embryophyta</taxon>
        <taxon>Tracheophyta</taxon>
        <taxon>Spermatophyta</taxon>
        <taxon>Magnoliopsida</taxon>
        <taxon>eudicotyledons</taxon>
        <taxon>Gunneridae</taxon>
        <taxon>Pentapetalae</taxon>
        <taxon>rosids</taxon>
        <taxon>fabids</taxon>
        <taxon>Rosales</taxon>
        <taxon>Rhamnaceae</taxon>
        <taxon>Paliureae</taxon>
        <taxon>Ziziphus</taxon>
    </lineage>
</organism>
<gene>
    <name evidence="1" type="ORF">FEM48_Zijuj07G0171100</name>
</gene>
<dbReference type="EMBL" id="JAEACU010000007">
    <property type="protein sequence ID" value="KAH7522745.1"/>
    <property type="molecule type" value="Genomic_DNA"/>
</dbReference>